<gene>
    <name evidence="2" type="ORF">HD593_002389</name>
</gene>
<protein>
    <submittedName>
        <fullName evidence="2">Uncharacterized protein</fullName>
    </submittedName>
</protein>
<proteinExistence type="predicted"/>
<accession>A0A7X0NQC6</accession>
<comment type="caution">
    <text evidence="2">The sequence shown here is derived from an EMBL/GenBank/DDBJ whole genome shotgun (WGS) entry which is preliminary data.</text>
</comment>
<sequence>MLRLSFGLSQTDEPSKRANRARHLTHRFTRVPD</sequence>
<evidence type="ECO:0000256" key="1">
    <source>
        <dbReference type="SAM" id="MobiDB-lite"/>
    </source>
</evidence>
<evidence type="ECO:0000313" key="3">
    <source>
        <dbReference type="Proteomes" id="UP000565579"/>
    </source>
</evidence>
<feature type="region of interest" description="Disordered" evidence="1">
    <location>
        <begin position="1"/>
        <end position="33"/>
    </location>
</feature>
<organism evidence="2 3">
    <name type="scientific">Nonomuraea rubra</name>
    <dbReference type="NCBI Taxonomy" id="46180"/>
    <lineage>
        <taxon>Bacteria</taxon>
        <taxon>Bacillati</taxon>
        <taxon>Actinomycetota</taxon>
        <taxon>Actinomycetes</taxon>
        <taxon>Streptosporangiales</taxon>
        <taxon>Streptosporangiaceae</taxon>
        <taxon>Nonomuraea</taxon>
    </lineage>
</organism>
<dbReference type="EMBL" id="JACHMI010000001">
    <property type="protein sequence ID" value="MBB6547594.1"/>
    <property type="molecule type" value="Genomic_DNA"/>
</dbReference>
<evidence type="ECO:0000313" key="2">
    <source>
        <dbReference type="EMBL" id="MBB6547594.1"/>
    </source>
</evidence>
<name>A0A7X0NQC6_9ACTN</name>
<dbReference type="AlphaFoldDB" id="A0A7X0NQC6"/>
<reference evidence="2 3" key="1">
    <citation type="submission" date="2020-08" db="EMBL/GenBank/DDBJ databases">
        <title>Sequencing the genomes of 1000 actinobacteria strains.</title>
        <authorList>
            <person name="Klenk H.-P."/>
        </authorList>
    </citation>
    <scope>NUCLEOTIDE SEQUENCE [LARGE SCALE GENOMIC DNA]</scope>
    <source>
        <strain evidence="2 3">DSM 43768</strain>
    </source>
</reference>
<feature type="compositionally biased region" description="Basic residues" evidence="1">
    <location>
        <begin position="17"/>
        <end position="33"/>
    </location>
</feature>
<dbReference type="Proteomes" id="UP000565579">
    <property type="component" value="Unassembled WGS sequence"/>
</dbReference>
<keyword evidence="3" id="KW-1185">Reference proteome</keyword>